<feature type="compositionally biased region" description="Acidic residues" evidence="9">
    <location>
        <begin position="791"/>
        <end position="806"/>
    </location>
</feature>
<comment type="caution">
    <text evidence="12">The sequence shown here is derived from an EMBL/GenBank/DDBJ whole genome shotgun (WGS) entry which is preliminary data.</text>
</comment>
<dbReference type="InterPro" id="IPR036144">
    <property type="entry name" value="RibA-like_sf"/>
</dbReference>
<dbReference type="STRING" id="1081108.A0A168BHY9"/>
<feature type="compositionally biased region" description="Polar residues" evidence="9">
    <location>
        <begin position="920"/>
        <end position="936"/>
    </location>
</feature>
<feature type="region of interest" description="Disordered" evidence="9">
    <location>
        <begin position="1460"/>
        <end position="1479"/>
    </location>
</feature>
<dbReference type="Pfam" id="PF24054">
    <property type="entry name" value="DUF7357"/>
    <property type="match status" value="1"/>
</dbReference>
<reference evidence="12 13" key="1">
    <citation type="journal article" date="2016" name="Genome Biol. Evol.">
        <title>Divergent and convergent evolution of fungal pathogenicity.</title>
        <authorList>
            <person name="Shang Y."/>
            <person name="Xiao G."/>
            <person name="Zheng P."/>
            <person name="Cen K."/>
            <person name="Zhan S."/>
            <person name="Wang C."/>
        </authorList>
    </citation>
    <scope>NUCLEOTIDE SEQUENCE [LARGE SCALE GENOMIC DNA]</scope>
    <source>
        <strain evidence="12 13">RCEF 1005</strain>
    </source>
</reference>
<feature type="compositionally biased region" description="Basic residues" evidence="9">
    <location>
        <begin position="1586"/>
        <end position="1596"/>
    </location>
</feature>
<feature type="compositionally biased region" description="Acidic residues" evidence="9">
    <location>
        <begin position="989"/>
        <end position="1002"/>
    </location>
</feature>
<feature type="region of interest" description="Disordered" evidence="9">
    <location>
        <begin position="180"/>
        <end position="204"/>
    </location>
</feature>
<feature type="compositionally biased region" description="Acidic residues" evidence="9">
    <location>
        <begin position="711"/>
        <end position="729"/>
    </location>
</feature>
<feature type="region of interest" description="Disordered" evidence="9">
    <location>
        <begin position="893"/>
        <end position="946"/>
    </location>
</feature>
<dbReference type="GO" id="GO:0009231">
    <property type="term" value="P:riboflavin biosynthetic process"/>
    <property type="evidence" value="ECO:0007669"/>
    <property type="project" value="UniProtKB-KW"/>
</dbReference>
<dbReference type="Pfam" id="PF00925">
    <property type="entry name" value="GTP_cyclohydro2"/>
    <property type="match status" value="1"/>
</dbReference>
<feature type="compositionally biased region" description="Polar residues" evidence="9">
    <location>
        <begin position="1247"/>
        <end position="1270"/>
    </location>
</feature>
<proteinExistence type="inferred from homology"/>
<dbReference type="Gene3D" id="3.40.50.10990">
    <property type="entry name" value="GTP cyclohydrolase II"/>
    <property type="match status" value="1"/>
</dbReference>
<evidence type="ECO:0000256" key="4">
    <source>
        <dbReference type="ARBA" id="ARBA00022619"/>
    </source>
</evidence>
<dbReference type="EMBL" id="AZHF01000010">
    <property type="protein sequence ID" value="OAA70141.1"/>
    <property type="molecule type" value="Genomic_DNA"/>
</dbReference>
<evidence type="ECO:0000313" key="13">
    <source>
        <dbReference type="Proteomes" id="UP000076881"/>
    </source>
</evidence>
<keyword evidence="7" id="KW-0342">GTP-binding</keyword>
<feature type="region of interest" description="Disordered" evidence="9">
    <location>
        <begin position="1246"/>
        <end position="1281"/>
    </location>
</feature>
<dbReference type="Proteomes" id="UP000076881">
    <property type="component" value="Unassembled WGS sequence"/>
</dbReference>
<evidence type="ECO:0000256" key="3">
    <source>
        <dbReference type="ARBA" id="ARBA00012762"/>
    </source>
</evidence>
<feature type="region of interest" description="Disordered" evidence="9">
    <location>
        <begin position="504"/>
        <end position="557"/>
    </location>
</feature>
<feature type="region of interest" description="Disordered" evidence="9">
    <location>
        <begin position="1"/>
        <end position="103"/>
    </location>
</feature>
<accession>A0A168BHY9</accession>
<comment type="similarity">
    <text evidence="2">Belongs to the GTP cyclohydrolase II family.</text>
</comment>
<feature type="compositionally biased region" description="Acidic residues" evidence="9">
    <location>
        <begin position="743"/>
        <end position="771"/>
    </location>
</feature>
<feature type="region of interest" description="Disordered" evidence="9">
    <location>
        <begin position="1485"/>
        <end position="1596"/>
    </location>
</feature>
<feature type="region of interest" description="Disordered" evidence="9">
    <location>
        <begin position="985"/>
        <end position="1005"/>
    </location>
</feature>
<keyword evidence="5" id="KW-0547">Nucleotide-binding</keyword>
<feature type="compositionally biased region" description="Polar residues" evidence="9">
    <location>
        <begin position="182"/>
        <end position="204"/>
    </location>
</feature>
<organism evidence="12 13">
    <name type="scientific">Akanthomyces lecanii RCEF 1005</name>
    <dbReference type="NCBI Taxonomy" id="1081108"/>
    <lineage>
        <taxon>Eukaryota</taxon>
        <taxon>Fungi</taxon>
        <taxon>Dikarya</taxon>
        <taxon>Ascomycota</taxon>
        <taxon>Pezizomycotina</taxon>
        <taxon>Sordariomycetes</taxon>
        <taxon>Hypocreomycetidae</taxon>
        <taxon>Hypocreales</taxon>
        <taxon>Cordycipitaceae</taxon>
        <taxon>Akanthomyces</taxon>
        <taxon>Cordyceps confragosa</taxon>
    </lineage>
</organism>
<feature type="compositionally biased region" description="Pro residues" evidence="9">
    <location>
        <begin position="56"/>
        <end position="73"/>
    </location>
</feature>
<evidence type="ECO:0000256" key="5">
    <source>
        <dbReference type="ARBA" id="ARBA00022741"/>
    </source>
</evidence>
<evidence type="ECO:0000256" key="9">
    <source>
        <dbReference type="SAM" id="MobiDB-lite"/>
    </source>
</evidence>
<evidence type="ECO:0000256" key="8">
    <source>
        <dbReference type="ARBA" id="ARBA00049295"/>
    </source>
</evidence>
<feature type="compositionally biased region" description="Acidic residues" evidence="9">
    <location>
        <begin position="1396"/>
        <end position="1408"/>
    </location>
</feature>
<feature type="compositionally biased region" description="Low complexity" evidence="9">
    <location>
        <begin position="1550"/>
        <end position="1564"/>
    </location>
</feature>
<dbReference type="InterPro" id="IPR055781">
    <property type="entry name" value="DUF7357"/>
</dbReference>
<feature type="compositionally biased region" description="Acidic residues" evidence="9">
    <location>
        <begin position="686"/>
        <end position="695"/>
    </location>
</feature>
<dbReference type="EC" id="3.5.4.25" evidence="3"/>
<evidence type="ECO:0000256" key="7">
    <source>
        <dbReference type="ARBA" id="ARBA00023134"/>
    </source>
</evidence>
<evidence type="ECO:0000259" key="10">
    <source>
        <dbReference type="Pfam" id="PF00925"/>
    </source>
</evidence>
<feature type="compositionally biased region" description="Polar residues" evidence="9">
    <location>
        <begin position="858"/>
        <end position="870"/>
    </location>
</feature>
<feature type="compositionally biased region" description="Basic residues" evidence="9">
    <location>
        <begin position="1073"/>
        <end position="1082"/>
    </location>
</feature>
<sequence length="1596" mass="172223">MPSPTSNDLTETHQLPAFYSPRTAPVDSGAEDHSDAATTPVDDLSLPSAATGTPSSLPPPPSLLSPAFTPPATPGTQTPKTRGPRSVPVDSSVASGGCGSKKPRLLEKLPEVQCLVRARIPTVNGTEMFLHLYTNNVDKKEHLAIVFGKHIRSQSLDAPREGETEMDRMIRGAYTGRLFPGRTTSGMGSSEPSTPVSEPATTKTADPPLVRIHSECYTGETAWSARCDCGEQLDEAARLMGLPDNESGGIIIYLRQEGRGIGLGEKLKAYNLQDLGSDTVEANLLLRHPADARSYGLATAMLLDLGQDSVRLLTNNPDKIRAVEGPNREVVVKERVAMVPLSWRGKGGFRSEEVEGYLKTKQTRKNMSFGDIRLRLVIRRHTVPDVKLVWPCAPTDDLTIAKLLAQVNEVVPLEGGEWGLEDYAVELGDGSNGASFECLHFQLVSRILKDEDQVLIRPLLSDDLKRRRRSGRHQISNGGKHLVDGIAFGRPWLHLPGDRPALELPPRKRARITYDDDDDDDDSDAASEFHADWDSNDELEGEDAELASGSSFEDEEGDDDLMQELELLKQDRRDISEASSDNEDVGFGLLPMLDSMAALRMAFPNLPSFIIQQELRRRDQDVRDAYKTLAQSYGPTLSFDEMMDSVLTASRPSNTPLAARFKSLGDQSPAQPLPGRRLIEVVESDGDGADEDENLNESGKVVGLGIRDVDMGSDSDSDSDDSSDSDSDSDSSGGVSYTQATADAEEGSDDESNDSLSDSDSDSSSDSDSGDEIAFAKSRNAAEAISRSESESESSDSDSSSSDESDAGPTEISTSRIQTLSKAVTPPTPSVVVPAVDPGCGLSRTQKRNARRKRSKQMHNSVNGSATLDESTPDEIMAALEARKAALLSSLGSETLQPEIPDSMTLEPLASEASDKAPTPATNGVDTQPNGESATPSPRRLNLNAGASRRLLFGALGLKAPKNKADEEKLKKDLMKGVKPLANKRLVEEVEEPAEPDTTMEDDSWREKISYRAVECCHDGIVLSEPPFPFVQRWDPQQQYSSMRKRKRQSQSHYEDYEDDSLVYDDPPAKTASNKKKKKAQKSKSDGENESELPNDHTDDARVEEDLPPLPSDLTSLVPLTQDAVIPGQLVTWKQLSMSKATSWQPQMASFTGVILEDSDANSIKVVLARRDRETNEHVYDEHTGQRVYEKFEAPSLDDDDEDAEADDGHRTVSWFEMMEPRLIPGSAPAGFVDSTIGADVTAEVSAHNSGHASTGQVETQQSRAETQGSADGADSASIHSAQRPHHFELPLADEGLMSAASDSLDTGRAFGARHQSQDQAAPGSPGEGRQQREAAADKVATGPLSGKPSLDNEAETTAETREAAQPKAKKKKTKTAAAKDSGNATTVVPSSLADDAQDGDEDGNVDMEMGDSLAEVDEALIPETLVDAAAAPALVPGLLNSSPFESLDELFVTASSSRPSMDATASSLPIMPSAAHADDAEYKEAMRRLDNGESDGEEQNLFPNATQPVKTRAGGEAVPEARSSPRRQIKGKKKSAFVVPEGSQVITLSSSPVQRRSPPAAARRAARRRSVSAQLHSEDEGSQKQRAKLRSRSGS</sequence>
<dbReference type="InterPro" id="IPR032677">
    <property type="entry name" value="GTP_cyclohydro_II"/>
</dbReference>
<feature type="compositionally biased region" description="Acidic residues" evidence="9">
    <location>
        <begin position="515"/>
        <end position="525"/>
    </location>
</feature>
<keyword evidence="4" id="KW-0686">Riboflavin biosynthesis</keyword>
<keyword evidence="13" id="KW-1185">Reference proteome</keyword>
<evidence type="ECO:0000256" key="2">
    <source>
        <dbReference type="ARBA" id="ARBA00008131"/>
    </source>
</evidence>
<evidence type="ECO:0000259" key="11">
    <source>
        <dbReference type="Pfam" id="PF24054"/>
    </source>
</evidence>
<gene>
    <name evidence="12" type="ORF">LEL_09957</name>
</gene>
<dbReference type="PANTHER" id="PTHR21327:SF29">
    <property type="entry name" value="GTP CYCLOHYDROLASE-2"/>
    <property type="match status" value="1"/>
</dbReference>
<comment type="catalytic activity">
    <reaction evidence="8">
        <text>GTP + 4 H2O = 2,5-diamino-6-hydroxy-4-(5-phosphoribosylamino)-pyrimidine + formate + 2 phosphate + 3 H(+)</text>
        <dbReference type="Rhea" id="RHEA:23704"/>
        <dbReference type="ChEBI" id="CHEBI:15377"/>
        <dbReference type="ChEBI" id="CHEBI:15378"/>
        <dbReference type="ChEBI" id="CHEBI:15740"/>
        <dbReference type="ChEBI" id="CHEBI:37565"/>
        <dbReference type="ChEBI" id="CHEBI:43474"/>
        <dbReference type="ChEBI" id="CHEBI:58614"/>
        <dbReference type="EC" id="3.5.4.25"/>
    </reaction>
</comment>
<feature type="compositionally biased region" description="Basic residues" evidence="9">
    <location>
        <begin position="845"/>
        <end position="857"/>
    </location>
</feature>
<dbReference type="InterPro" id="IPR000926">
    <property type="entry name" value="RibA"/>
</dbReference>
<comment type="pathway">
    <text evidence="1">Cofactor biosynthesis; riboflavin biosynthesis.</text>
</comment>
<feature type="compositionally biased region" description="Basic residues" evidence="9">
    <location>
        <begin position="1525"/>
        <end position="1536"/>
    </location>
</feature>
<feature type="region of interest" description="Disordered" evidence="9">
    <location>
        <begin position="686"/>
        <end position="874"/>
    </location>
</feature>
<feature type="domain" description="GTP cyclohydrolase II" evidence="10">
    <location>
        <begin position="206"/>
        <end position="331"/>
    </location>
</feature>
<feature type="region of interest" description="Disordered" evidence="9">
    <location>
        <begin position="1025"/>
        <end position="1115"/>
    </location>
</feature>
<keyword evidence="6 12" id="KW-0378">Hydrolase</keyword>
<dbReference type="OrthoDB" id="5368821at2759"/>
<feature type="region of interest" description="Disordered" evidence="9">
    <location>
        <begin position="1312"/>
        <end position="1408"/>
    </location>
</feature>
<dbReference type="NCBIfam" id="NF001591">
    <property type="entry name" value="PRK00393.1"/>
    <property type="match status" value="1"/>
</dbReference>
<dbReference type="CDD" id="cd00641">
    <property type="entry name" value="GTP_cyclohydro2"/>
    <property type="match status" value="1"/>
</dbReference>
<name>A0A168BHY9_CORDF</name>
<feature type="compositionally biased region" description="Basic and acidic residues" evidence="9">
    <location>
        <begin position="1094"/>
        <end position="1105"/>
    </location>
</feature>
<feature type="compositionally biased region" description="Polar residues" evidence="9">
    <location>
        <begin position="811"/>
        <end position="822"/>
    </location>
</feature>
<dbReference type="GO" id="GO:0003935">
    <property type="term" value="F:GTP cyclohydrolase II activity"/>
    <property type="evidence" value="ECO:0007669"/>
    <property type="project" value="UniProtKB-EC"/>
</dbReference>
<dbReference type="GO" id="GO:0005525">
    <property type="term" value="F:GTP binding"/>
    <property type="evidence" value="ECO:0007669"/>
    <property type="project" value="UniProtKB-KW"/>
</dbReference>
<dbReference type="PANTHER" id="PTHR21327">
    <property type="entry name" value="GTP CYCLOHYDROLASE II-RELATED"/>
    <property type="match status" value="1"/>
</dbReference>
<dbReference type="SUPFAM" id="SSF142695">
    <property type="entry name" value="RibA-like"/>
    <property type="match status" value="1"/>
</dbReference>
<feature type="compositionally biased region" description="Acidic residues" evidence="9">
    <location>
        <begin position="534"/>
        <end position="545"/>
    </location>
</feature>
<feature type="domain" description="DUF7357" evidence="11">
    <location>
        <begin position="372"/>
        <end position="507"/>
    </location>
</feature>
<protein>
    <recommendedName>
        <fullName evidence="3">GTP cyclohydrolase II</fullName>
        <ecNumber evidence="3">3.5.4.25</ecNumber>
    </recommendedName>
</protein>
<evidence type="ECO:0000256" key="1">
    <source>
        <dbReference type="ARBA" id="ARBA00005104"/>
    </source>
</evidence>
<evidence type="ECO:0000256" key="6">
    <source>
        <dbReference type="ARBA" id="ARBA00022801"/>
    </source>
</evidence>
<feature type="compositionally biased region" description="Polar residues" evidence="9">
    <location>
        <begin position="1"/>
        <end position="13"/>
    </location>
</feature>
<evidence type="ECO:0000313" key="12">
    <source>
        <dbReference type="EMBL" id="OAA70141.1"/>
    </source>
</evidence>